<dbReference type="Proteomes" id="UP000268093">
    <property type="component" value="Unassembled WGS sequence"/>
</dbReference>
<evidence type="ECO:0000313" key="3">
    <source>
        <dbReference type="Proteomes" id="UP000268093"/>
    </source>
</evidence>
<dbReference type="EMBL" id="RBNI01006164">
    <property type="protein sequence ID" value="RUP46200.1"/>
    <property type="molecule type" value="Genomic_DNA"/>
</dbReference>
<dbReference type="AlphaFoldDB" id="A0A433D5U3"/>
<reference evidence="2 3" key="1">
    <citation type="journal article" date="2018" name="New Phytol.">
        <title>Phylogenomics of Endogonaceae and evolution of mycorrhizas within Mucoromycota.</title>
        <authorList>
            <person name="Chang Y."/>
            <person name="Desiro A."/>
            <person name="Na H."/>
            <person name="Sandor L."/>
            <person name="Lipzen A."/>
            <person name="Clum A."/>
            <person name="Barry K."/>
            <person name="Grigoriev I.V."/>
            <person name="Martin F.M."/>
            <person name="Stajich J.E."/>
            <person name="Smith M.E."/>
            <person name="Bonito G."/>
            <person name="Spatafora J.W."/>
        </authorList>
    </citation>
    <scope>NUCLEOTIDE SEQUENCE [LARGE SCALE GENOMIC DNA]</scope>
    <source>
        <strain evidence="2 3">GMNB39</strain>
    </source>
</reference>
<gene>
    <name evidence="2" type="ORF">BC936DRAFT_147226</name>
</gene>
<keyword evidence="3" id="KW-1185">Reference proteome</keyword>
<feature type="compositionally biased region" description="Pro residues" evidence="1">
    <location>
        <begin position="128"/>
        <end position="142"/>
    </location>
</feature>
<sequence>MIGHICRHMDSLLDTCMHVINVVRDSQQRTPSNNRAVIEEMMREKRMTPKRLSEMSIAPLCRSALGCPSLEIPAFSAGTTFPMLHGTNTNCVLLPVPLAPRNAFHASCKTTVTSTRMFSPPSETEDSVPPPDAPRVCPPEPF</sequence>
<comment type="caution">
    <text evidence="2">The sequence shown here is derived from an EMBL/GenBank/DDBJ whole genome shotgun (WGS) entry which is preliminary data.</text>
</comment>
<feature type="region of interest" description="Disordered" evidence="1">
    <location>
        <begin position="114"/>
        <end position="142"/>
    </location>
</feature>
<evidence type="ECO:0000313" key="2">
    <source>
        <dbReference type="EMBL" id="RUP46200.1"/>
    </source>
</evidence>
<name>A0A433D5U3_9FUNG</name>
<proteinExistence type="predicted"/>
<protein>
    <submittedName>
        <fullName evidence="2">Uncharacterized protein</fullName>
    </submittedName>
</protein>
<evidence type="ECO:0000256" key="1">
    <source>
        <dbReference type="SAM" id="MobiDB-lite"/>
    </source>
</evidence>
<accession>A0A433D5U3</accession>
<organism evidence="2 3">
    <name type="scientific">Jimgerdemannia flammicorona</name>
    <dbReference type="NCBI Taxonomy" id="994334"/>
    <lineage>
        <taxon>Eukaryota</taxon>
        <taxon>Fungi</taxon>
        <taxon>Fungi incertae sedis</taxon>
        <taxon>Mucoromycota</taxon>
        <taxon>Mucoromycotina</taxon>
        <taxon>Endogonomycetes</taxon>
        <taxon>Endogonales</taxon>
        <taxon>Endogonaceae</taxon>
        <taxon>Jimgerdemannia</taxon>
    </lineage>
</organism>